<keyword evidence="2" id="KW-0963">Cytoplasm</keyword>
<reference evidence="3" key="1">
    <citation type="submission" date="2021-01" db="EMBL/GenBank/DDBJ databases">
        <title>Fulvivirga kasyanovii gen. nov., sp nov., a novel member of the phylum Bacteroidetes isolated from seawater in a mussel farm.</title>
        <authorList>
            <person name="Zhao L.-H."/>
            <person name="Wang Z.-J."/>
        </authorList>
    </citation>
    <scope>NUCLEOTIDE SEQUENCE</scope>
    <source>
        <strain evidence="3">2943</strain>
    </source>
</reference>
<dbReference type="InterPro" id="IPR015946">
    <property type="entry name" value="KH_dom-like_a/b"/>
</dbReference>
<accession>A0A937F613</accession>
<comment type="function">
    <text evidence="2">One of several proteins that assist in the late maturation steps of the functional core of the 30S ribosomal subunit. Associates with free 30S ribosomal subunits (but not with 30S subunits that are part of 70S ribosomes or polysomes). Required for efficient processing of 16S rRNA. May interact with the 5'-terminal helix region of 16S rRNA.</text>
</comment>
<dbReference type="Pfam" id="PF02033">
    <property type="entry name" value="RBFA"/>
    <property type="match status" value="1"/>
</dbReference>
<dbReference type="PANTHER" id="PTHR33515">
    <property type="entry name" value="RIBOSOME-BINDING FACTOR A, CHLOROPLASTIC-RELATED"/>
    <property type="match status" value="1"/>
</dbReference>
<dbReference type="HAMAP" id="MF_00003">
    <property type="entry name" value="RbfA"/>
    <property type="match status" value="1"/>
</dbReference>
<organism evidence="3 4">
    <name type="scientific">Fulvivirga sediminis</name>
    <dbReference type="NCBI Taxonomy" id="2803949"/>
    <lineage>
        <taxon>Bacteria</taxon>
        <taxon>Pseudomonadati</taxon>
        <taxon>Bacteroidota</taxon>
        <taxon>Cytophagia</taxon>
        <taxon>Cytophagales</taxon>
        <taxon>Fulvivirgaceae</taxon>
        <taxon>Fulvivirga</taxon>
    </lineage>
</organism>
<keyword evidence="1 2" id="KW-0690">Ribosome biogenesis</keyword>
<proteinExistence type="inferred from homology"/>
<dbReference type="SUPFAM" id="SSF89919">
    <property type="entry name" value="Ribosome-binding factor A, RbfA"/>
    <property type="match status" value="1"/>
</dbReference>
<name>A0A937F613_9BACT</name>
<dbReference type="EMBL" id="JAESIY010000001">
    <property type="protein sequence ID" value="MBL3654889.1"/>
    <property type="molecule type" value="Genomic_DNA"/>
</dbReference>
<keyword evidence="4" id="KW-1185">Reference proteome</keyword>
<evidence type="ECO:0000256" key="2">
    <source>
        <dbReference type="HAMAP-Rule" id="MF_00003"/>
    </source>
</evidence>
<dbReference type="GO" id="GO:0005829">
    <property type="term" value="C:cytosol"/>
    <property type="evidence" value="ECO:0007669"/>
    <property type="project" value="TreeGrafter"/>
</dbReference>
<comment type="subunit">
    <text evidence="2">Monomer. Binds 30S ribosomal subunits, but not 50S ribosomal subunits or 70S ribosomes.</text>
</comment>
<dbReference type="Proteomes" id="UP000659388">
    <property type="component" value="Unassembled WGS sequence"/>
</dbReference>
<dbReference type="AlphaFoldDB" id="A0A937F613"/>
<sequence length="127" mass="14817">MNESKRQQKFSKLIQKDFSDIIQKDKQGIFTNNFVTVADVRMSPDLSVAKIYLSMMLVKDKQGLLDKIDMHKSELRRDLGNKIGKQVRIVPELIFYVDEVEERASRIDKLIDDLDIPSEDEEDKKND</sequence>
<evidence type="ECO:0000313" key="4">
    <source>
        <dbReference type="Proteomes" id="UP000659388"/>
    </source>
</evidence>
<comment type="caution">
    <text evidence="3">The sequence shown here is derived from an EMBL/GenBank/DDBJ whole genome shotgun (WGS) entry which is preliminary data.</text>
</comment>
<dbReference type="GO" id="GO:0043024">
    <property type="term" value="F:ribosomal small subunit binding"/>
    <property type="evidence" value="ECO:0007669"/>
    <property type="project" value="TreeGrafter"/>
</dbReference>
<gene>
    <name evidence="2 3" type="primary">rbfA</name>
    <name evidence="3" type="ORF">JL102_02005</name>
</gene>
<dbReference type="GO" id="GO:0030490">
    <property type="term" value="P:maturation of SSU-rRNA"/>
    <property type="evidence" value="ECO:0007669"/>
    <property type="project" value="UniProtKB-UniRule"/>
</dbReference>
<comment type="similarity">
    <text evidence="2">Belongs to the RbfA family.</text>
</comment>
<protein>
    <recommendedName>
        <fullName evidence="2">Ribosome-binding factor A</fullName>
    </recommendedName>
</protein>
<dbReference type="Gene3D" id="3.30.300.20">
    <property type="match status" value="1"/>
</dbReference>
<dbReference type="NCBIfam" id="TIGR00082">
    <property type="entry name" value="rbfA"/>
    <property type="match status" value="1"/>
</dbReference>
<comment type="subcellular location">
    <subcellularLocation>
        <location evidence="2">Cytoplasm</location>
    </subcellularLocation>
</comment>
<dbReference type="InterPro" id="IPR023799">
    <property type="entry name" value="RbfA_dom_sf"/>
</dbReference>
<evidence type="ECO:0000313" key="3">
    <source>
        <dbReference type="EMBL" id="MBL3654889.1"/>
    </source>
</evidence>
<evidence type="ECO:0000256" key="1">
    <source>
        <dbReference type="ARBA" id="ARBA00022517"/>
    </source>
</evidence>
<dbReference type="InterPro" id="IPR000238">
    <property type="entry name" value="RbfA"/>
</dbReference>
<dbReference type="PANTHER" id="PTHR33515:SF1">
    <property type="entry name" value="RIBOSOME-BINDING FACTOR A, CHLOROPLASTIC-RELATED"/>
    <property type="match status" value="1"/>
</dbReference>